<dbReference type="Proteomes" id="UP000218811">
    <property type="component" value="Unassembled WGS sequence"/>
</dbReference>
<evidence type="ECO:0000313" key="2">
    <source>
        <dbReference type="EMBL" id="PCH44705.1"/>
    </source>
</evidence>
<feature type="compositionally biased region" description="Polar residues" evidence="1">
    <location>
        <begin position="77"/>
        <end position="96"/>
    </location>
</feature>
<accession>A0A2H3JT26</accession>
<dbReference type="EMBL" id="KB468168">
    <property type="protein sequence ID" value="PCH44705.1"/>
    <property type="molecule type" value="Genomic_DNA"/>
</dbReference>
<evidence type="ECO:0000256" key="1">
    <source>
        <dbReference type="SAM" id="MobiDB-lite"/>
    </source>
</evidence>
<proteinExistence type="predicted"/>
<name>A0A2H3JT26_WOLCO</name>
<keyword evidence="3" id="KW-1185">Reference proteome</keyword>
<organism evidence="2 3">
    <name type="scientific">Wolfiporia cocos (strain MD-104)</name>
    <name type="common">Brown rot fungus</name>
    <dbReference type="NCBI Taxonomy" id="742152"/>
    <lineage>
        <taxon>Eukaryota</taxon>
        <taxon>Fungi</taxon>
        <taxon>Dikarya</taxon>
        <taxon>Basidiomycota</taxon>
        <taxon>Agaricomycotina</taxon>
        <taxon>Agaricomycetes</taxon>
        <taxon>Polyporales</taxon>
        <taxon>Phaeolaceae</taxon>
        <taxon>Wolfiporia</taxon>
    </lineage>
</organism>
<feature type="compositionally biased region" description="Basic residues" evidence="1">
    <location>
        <begin position="129"/>
        <end position="140"/>
    </location>
</feature>
<evidence type="ECO:0000313" key="3">
    <source>
        <dbReference type="Proteomes" id="UP000218811"/>
    </source>
</evidence>
<sequence length="210" mass="22539">MDKPPPSNNKRHGGTARLTNRDPRHCPALTTRTVEQRDDPNTPQQSNSIRQTSAQHHWTPPGLTNRGPKGVVPQAAKSRTASNLQSTSGAARSTNRAPPAGRVKGFTHPGAQSGKPSEGKAADTPPRQQQHRGRTKVWHSRKGENADRPQVKRARRHPSGEAMHKPTTTAAAHATATATGHATRTRTASPRRPAAEKRGNTPPCTAIGKP</sequence>
<reference evidence="2 3" key="1">
    <citation type="journal article" date="2012" name="Science">
        <title>The Paleozoic origin of enzymatic lignin decomposition reconstructed from 31 fungal genomes.</title>
        <authorList>
            <person name="Floudas D."/>
            <person name="Binder M."/>
            <person name="Riley R."/>
            <person name="Barry K."/>
            <person name="Blanchette R.A."/>
            <person name="Henrissat B."/>
            <person name="Martinez A.T."/>
            <person name="Otillar R."/>
            <person name="Spatafora J.W."/>
            <person name="Yadav J.S."/>
            <person name="Aerts A."/>
            <person name="Benoit I."/>
            <person name="Boyd A."/>
            <person name="Carlson A."/>
            <person name="Copeland A."/>
            <person name="Coutinho P.M."/>
            <person name="de Vries R.P."/>
            <person name="Ferreira P."/>
            <person name="Findley K."/>
            <person name="Foster B."/>
            <person name="Gaskell J."/>
            <person name="Glotzer D."/>
            <person name="Gorecki P."/>
            <person name="Heitman J."/>
            <person name="Hesse C."/>
            <person name="Hori C."/>
            <person name="Igarashi K."/>
            <person name="Jurgens J.A."/>
            <person name="Kallen N."/>
            <person name="Kersten P."/>
            <person name="Kohler A."/>
            <person name="Kuees U."/>
            <person name="Kumar T.K.A."/>
            <person name="Kuo A."/>
            <person name="LaButti K."/>
            <person name="Larrondo L.F."/>
            <person name="Lindquist E."/>
            <person name="Ling A."/>
            <person name="Lombard V."/>
            <person name="Lucas S."/>
            <person name="Lundell T."/>
            <person name="Martin R."/>
            <person name="McLaughlin D.J."/>
            <person name="Morgenstern I."/>
            <person name="Morin E."/>
            <person name="Murat C."/>
            <person name="Nagy L.G."/>
            <person name="Nolan M."/>
            <person name="Ohm R.A."/>
            <person name="Patyshakuliyeva A."/>
            <person name="Rokas A."/>
            <person name="Ruiz-Duenas F.J."/>
            <person name="Sabat G."/>
            <person name="Salamov A."/>
            <person name="Samejima M."/>
            <person name="Schmutz J."/>
            <person name="Slot J.C."/>
            <person name="St John F."/>
            <person name="Stenlid J."/>
            <person name="Sun H."/>
            <person name="Sun S."/>
            <person name="Syed K."/>
            <person name="Tsang A."/>
            <person name="Wiebenga A."/>
            <person name="Young D."/>
            <person name="Pisabarro A."/>
            <person name="Eastwood D.C."/>
            <person name="Martin F."/>
            <person name="Cullen D."/>
            <person name="Grigoriev I.V."/>
            <person name="Hibbett D.S."/>
        </authorList>
    </citation>
    <scope>NUCLEOTIDE SEQUENCE [LARGE SCALE GENOMIC DNA]</scope>
    <source>
        <strain evidence="2 3">MD-104</strain>
    </source>
</reference>
<protein>
    <submittedName>
        <fullName evidence="2">Uncharacterized protein</fullName>
    </submittedName>
</protein>
<feature type="compositionally biased region" description="Low complexity" evidence="1">
    <location>
        <begin position="167"/>
        <end position="192"/>
    </location>
</feature>
<feature type="region of interest" description="Disordered" evidence="1">
    <location>
        <begin position="1"/>
        <end position="210"/>
    </location>
</feature>
<feature type="compositionally biased region" description="Polar residues" evidence="1">
    <location>
        <begin position="41"/>
        <end position="56"/>
    </location>
</feature>
<dbReference type="AlphaFoldDB" id="A0A2H3JT26"/>
<gene>
    <name evidence="2" type="ORF">WOLCODRAFT_154743</name>
</gene>
<feature type="compositionally biased region" description="Basic and acidic residues" evidence="1">
    <location>
        <begin position="141"/>
        <end position="150"/>
    </location>
</feature>